<accession>A0ABU5ZPN6</accession>
<dbReference type="Proteomes" id="UP001327027">
    <property type="component" value="Unassembled WGS sequence"/>
</dbReference>
<evidence type="ECO:0000313" key="2">
    <source>
        <dbReference type="Proteomes" id="UP001327027"/>
    </source>
</evidence>
<gene>
    <name evidence="1" type="ORF">U6A24_00470</name>
</gene>
<proteinExistence type="predicted"/>
<dbReference type="RefSeq" id="WP_324177963.1">
    <property type="nucleotide sequence ID" value="NZ_BAABAW010000001.1"/>
</dbReference>
<reference evidence="1 2" key="1">
    <citation type="journal article" date="2013" name="Int. J. Syst. Evol. Microbiol.">
        <title>Aquimarina gracilis sp. nov., isolated from the gut microflora of a mussel, Mytilus coruscus, and emended description of Aquimarina spongiae.</title>
        <authorList>
            <person name="Park S.C."/>
            <person name="Choe H.N."/>
            <person name="Baik K.S."/>
            <person name="Seong C.N."/>
        </authorList>
    </citation>
    <scope>NUCLEOTIDE SEQUENCE [LARGE SCALE GENOMIC DNA]</scope>
    <source>
        <strain evidence="1 2">PSC32</strain>
    </source>
</reference>
<organism evidence="1 2">
    <name type="scientific">Aquimarina gracilis</name>
    <dbReference type="NCBI Taxonomy" id="874422"/>
    <lineage>
        <taxon>Bacteria</taxon>
        <taxon>Pseudomonadati</taxon>
        <taxon>Bacteroidota</taxon>
        <taxon>Flavobacteriia</taxon>
        <taxon>Flavobacteriales</taxon>
        <taxon>Flavobacteriaceae</taxon>
        <taxon>Aquimarina</taxon>
    </lineage>
</organism>
<keyword evidence="2" id="KW-1185">Reference proteome</keyword>
<comment type="caution">
    <text evidence="1">The sequence shown here is derived from an EMBL/GenBank/DDBJ whole genome shotgun (WGS) entry which is preliminary data.</text>
</comment>
<name>A0ABU5ZPN6_9FLAO</name>
<dbReference type="EMBL" id="JAYKLX010000001">
    <property type="protein sequence ID" value="MEB3343909.1"/>
    <property type="molecule type" value="Genomic_DNA"/>
</dbReference>
<sequence length="64" mass="7077">MKLNVLNRKGVILLSRENQKNIKGCIRVNGSPFCDCDCDGNVIGPPECEHIITCLDLSDCEQVD</sequence>
<protein>
    <recommendedName>
        <fullName evidence="3">SWIM-type domain-containing protein</fullName>
    </recommendedName>
</protein>
<evidence type="ECO:0000313" key="1">
    <source>
        <dbReference type="EMBL" id="MEB3343909.1"/>
    </source>
</evidence>
<evidence type="ECO:0008006" key="3">
    <source>
        <dbReference type="Google" id="ProtNLM"/>
    </source>
</evidence>